<name>A0ABQ2IUX3_9PSEU</name>
<feature type="transmembrane region" description="Helical" evidence="2">
    <location>
        <begin position="110"/>
        <end position="126"/>
    </location>
</feature>
<evidence type="ECO:0000313" key="3">
    <source>
        <dbReference type="EMBL" id="GGN27976.1"/>
    </source>
</evidence>
<feature type="compositionally biased region" description="Gly residues" evidence="1">
    <location>
        <begin position="242"/>
        <end position="257"/>
    </location>
</feature>
<keyword evidence="2" id="KW-1133">Transmembrane helix</keyword>
<dbReference type="Proteomes" id="UP000597656">
    <property type="component" value="Unassembled WGS sequence"/>
</dbReference>
<keyword evidence="4" id="KW-1185">Reference proteome</keyword>
<sequence length="257" mass="26360">MATPTEARDTRVSPEQVGYLAGGPQRAAETALARLLDAGLVRVSRNGVVSAVHETDLGVTTAVETGILVNLRQPVRFEPVVRKAGGSAEMRALYQQLRAQRLMRTPRPRLGAWWVFLAIGVVLALAALLQPWTLLGAIGFLAFAYWSYGAKPLTKAGRAVLEAVDADDRVLTVAVEGFRGRIRNQAVGDLFGLPQSVVKTLPRKKKPRRGKGRGAASSAGAGCGAGGGCGSSGCGSSSSSSCGGGGSSCGGGGGGSN</sequence>
<gene>
    <name evidence="3" type="ORF">GCM10011609_83710</name>
</gene>
<feature type="transmembrane region" description="Helical" evidence="2">
    <location>
        <begin position="132"/>
        <end position="148"/>
    </location>
</feature>
<keyword evidence="2" id="KW-0812">Transmembrane</keyword>
<reference evidence="4" key="1">
    <citation type="journal article" date="2019" name="Int. J. Syst. Evol. Microbiol.">
        <title>The Global Catalogue of Microorganisms (GCM) 10K type strain sequencing project: providing services to taxonomists for standard genome sequencing and annotation.</title>
        <authorList>
            <consortium name="The Broad Institute Genomics Platform"/>
            <consortium name="The Broad Institute Genome Sequencing Center for Infectious Disease"/>
            <person name="Wu L."/>
            <person name="Ma J."/>
        </authorList>
    </citation>
    <scope>NUCLEOTIDE SEQUENCE [LARGE SCALE GENOMIC DNA]</scope>
    <source>
        <strain evidence="4">CGMCC 4.7319</strain>
    </source>
</reference>
<evidence type="ECO:0000313" key="4">
    <source>
        <dbReference type="Proteomes" id="UP000597656"/>
    </source>
</evidence>
<accession>A0ABQ2IUX3</accession>
<evidence type="ECO:0008006" key="5">
    <source>
        <dbReference type="Google" id="ProtNLM"/>
    </source>
</evidence>
<organism evidence="3 4">
    <name type="scientific">Lentzea pudingi</name>
    <dbReference type="NCBI Taxonomy" id="1789439"/>
    <lineage>
        <taxon>Bacteria</taxon>
        <taxon>Bacillati</taxon>
        <taxon>Actinomycetota</taxon>
        <taxon>Actinomycetes</taxon>
        <taxon>Pseudonocardiales</taxon>
        <taxon>Pseudonocardiaceae</taxon>
        <taxon>Lentzea</taxon>
    </lineage>
</organism>
<feature type="compositionally biased region" description="Basic residues" evidence="1">
    <location>
        <begin position="202"/>
        <end position="212"/>
    </location>
</feature>
<keyword evidence="2" id="KW-0472">Membrane</keyword>
<dbReference type="RefSeq" id="WP_189160420.1">
    <property type="nucleotide sequence ID" value="NZ_BMNC01000026.1"/>
</dbReference>
<evidence type="ECO:0000256" key="1">
    <source>
        <dbReference type="SAM" id="MobiDB-lite"/>
    </source>
</evidence>
<evidence type="ECO:0000256" key="2">
    <source>
        <dbReference type="SAM" id="Phobius"/>
    </source>
</evidence>
<comment type="caution">
    <text evidence="3">The sequence shown here is derived from an EMBL/GenBank/DDBJ whole genome shotgun (WGS) entry which is preliminary data.</text>
</comment>
<proteinExistence type="predicted"/>
<protein>
    <recommendedName>
        <fullName evidence="5">TIGR04222 domain-containing protein</fullName>
    </recommendedName>
</protein>
<feature type="region of interest" description="Disordered" evidence="1">
    <location>
        <begin position="202"/>
        <end position="257"/>
    </location>
</feature>
<dbReference type="InterPro" id="IPR026467">
    <property type="entry name" value="Ser/Gly_Cys_C_dom"/>
</dbReference>
<dbReference type="EMBL" id="BMNC01000026">
    <property type="protein sequence ID" value="GGN27976.1"/>
    <property type="molecule type" value="Genomic_DNA"/>
</dbReference>
<feature type="compositionally biased region" description="Gly residues" evidence="1">
    <location>
        <begin position="221"/>
        <end position="233"/>
    </location>
</feature>
<dbReference type="NCBIfam" id="TIGR04222">
    <property type="entry name" value="near_uncomplex"/>
    <property type="match status" value="1"/>
</dbReference>